<accession>A0A4C1X4I0</accession>
<sequence length="112" mass="12627">MRDKEKVKSFVTSNPKDEIEKSLIPLRIPEKKGLDRQTDGQQSDPIRVPFFPYEPLESRWSLVSVDNHDPDGVKTALIKKRVGWCGGLIEGEWTGGRGSGPPELVLTRENNK</sequence>
<dbReference type="Proteomes" id="UP000299102">
    <property type="component" value="Unassembled WGS sequence"/>
</dbReference>
<comment type="caution">
    <text evidence="1">The sequence shown here is derived from an EMBL/GenBank/DDBJ whole genome shotgun (WGS) entry which is preliminary data.</text>
</comment>
<keyword evidence="2" id="KW-1185">Reference proteome</keyword>
<protein>
    <submittedName>
        <fullName evidence="1">Uncharacterized protein</fullName>
    </submittedName>
</protein>
<proteinExistence type="predicted"/>
<gene>
    <name evidence="1" type="ORF">EVAR_38860_1</name>
</gene>
<reference evidence="1 2" key="1">
    <citation type="journal article" date="2019" name="Commun. Biol.">
        <title>The bagworm genome reveals a unique fibroin gene that provides high tensile strength.</title>
        <authorList>
            <person name="Kono N."/>
            <person name="Nakamura H."/>
            <person name="Ohtoshi R."/>
            <person name="Tomita M."/>
            <person name="Numata K."/>
            <person name="Arakawa K."/>
        </authorList>
    </citation>
    <scope>NUCLEOTIDE SEQUENCE [LARGE SCALE GENOMIC DNA]</scope>
</reference>
<organism evidence="1 2">
    <name type="scientific">Eumeta variegata</name>
    <name type="common">Bagworm moth</name>
    <name type="synonym">Eumeta japonica</name>
    <dbReference type="NCBI Taxonomy" id="151549"/>
    <lineage>
        <taxon>Eukaryota</taxon>
        <taxon>Metazoa</taxon>
        <taxon>Ecdysozoa</taxon>
        <taxon>Arthropoda</taxon>
        <taxon>Hexapoda</taxon>
        <taxon>Insecta</taxon>
        <taxon>Pterygota</taxon>
        <taxon>Neoptera</taxon>
        <taxon>Endopterygota</taxon>
        <taxon>Lepidoptera</taxon>
        <taxon>Glossata</taxon>
        <taxon>Ditrysia</taxon>
        <taxon>Tineoidea</taxon>
        <taxon>Psychidae</taxon>
        <taxon>Oiketicinae</taxon>
        <taxon>Eumeta</taxon>
    </lineage>
</organism>
<evidence type="ECO:0000313" key="2">
    <source>
        <dbReference type="Proteomes" id="UP000299102"/>
    </source>
</evidence>
<dbReference type="EMBL" id="BGZK01000740">
    <property type="protein sequence ID" value="GBP58621.1"/>
    <property type="molecule type" value="Genomic_DNA"/>
</dbReference>
<dbReference type="AlphaFoldDB" id="A0A4C1X4I0"/>
<evidence type="ECO:0000313" key="1">
    <source>
        <dbReference type="EMBL" id="GBP58621.1"/>
    </source>
</evidence>
<name>A0A4C1X4I0_EUMVA</name>